<protein>
    <submittedName>
        <fullName evidence="1">Uncharacterized protein</fullName>
    </submittedName>
</protein>
<accession>A0A382SW49</accession>
<proteinExistence type="predicted"/>
<reference evidence="1" key="1">
    <citation type="submission" date="2018-05" db="EMBL/GenBank/DDBJ databases">
        <authorList>
            <person name="Lanie J.A."/>
            <person name="Ng W.-L."/>
            <person name="Kazmierczak K.M."/>
            <person name="Andrzejewski T.M."/>
            <person name="Davidsen T.M."/>
            <person name="Wayne K.J."/>
            <person name="Tettelin H."/>
            <person name="Glass J.I."/>
            <person name="Rusch D."/>
            <person name="Podicherti R."/>
            <person name="Tsui H.-C.T."/>
            <person name="Winkler M.E."/>
        </authorList>
    </citation>
    <scope>NUCLEOTIDE SEQUENCE</scope>
</reference>
<name>A0A382SW49_9ZZZZ</name>
<dbReference type="AlphaFoldDB" id="A0A382SW49"/>
<organism evidence="1">
    <name type="scientific">marine metagenome</name>
    <dbReference type="NCBI Taxonomy" id="408172"/>
    <lineage>
        <taxon>unclassified sequences</taxon>
        <taxon>metagenomes</taxon>
        <taxon>ecological metagenomes</taxon>
    </lineage>
</organism>
<dbReference type="EMBL" id="UINC01131971">
    <property type="protein sequence ID" value="SVD13993.1"/>
    <property type="molecule type" value="Genomic_DNA"/>
</dbReference>
<evidence type="ECO:0000313" key="1">
    <source>
        <dbReference type="EMBL" id="SVD13993.1"/>
    </source>
</evidence>
<sequence>MFFNNLLKRLTKSSCDKSWIEHLKPIIKEFKNGGNDPLTPQEVERLSMLIRFKIDLEEGNISNKDLEYTSQNRPTFH</sequence>
<gene>
    <name evidence="1" type="ORF">METZ01_LOCUS366847</name>
</gene>